<name>A0ABS4X7C7_9MICO</name>
<keyword evidence="3" id="KW-1185">Reference proteome</keyword>
<reference evidence="2 3" key="1">
    <citation type="submission" date="2021-03" db="EMBL/GenBank/DDBJ databases">
        <title>Sequencing the genomes of 1000 actinobacteria strains.</title>
        <authorList>
            <person name="Klenk H.-P."/>
        </authorList>
    </citation>
    <scope>NUCLEOTIDE SEQUENCE [LARGE SCALE GENOMIC DNA]</scope>
    <source>
        <strain evidence="2 3">DSM 14566</strain>
    </source>
</reference>
<dbReference type="EMBL" id="JAGIOD010000002">
    <property type="protein sequence ID" value="MBP2384340.1"/>
    <property type="molecule type" value="Genomic_DNA"/>
</dbReference>
<organism evidence="2 3">
    <name type="scientific">Brachybacterium sacelli</name>
    <dbReference type="NCBI Taxonomy" id="173364"/>
    <lineage>
        <taxon>Bacteria</taxon>
        <taxon>Bacillati</taxon>
        <taxon>Actinomycetota</taxon>
        <taxon>Actinomycetes</taxon>
        <taxon>Micrococcales</taxon>
        <taxon>Dermabacteraceae</taxon>
        <taxon>Brachybacterium</taxon>
    </lineage>
</organism>
<proteinExistence type="predicted"/>
<sequence>MLHSAKTRHRHREVGRLQVHYRESGVPSSTAVVLLHGAPSSSYSFREVLPTLGEHAYVVAPDIPGFGFSDAPTVEDYEYTYEHLSRVIEALLDDLGVTQYVLFVTDYSTPVGYFMATRHSEQVLGLVVQNGNAHEAGLGQVWDSARRYWAEPTEENRAALPDWLTFEGTRDTYLAGVPDEVAKLHPPESWHLDWQRLSRPGNTEVYFQFFYDFRTHVARFAEIADYHAEHQPPCMVLWGRHDPAFDIAEVLAYHHALTTFEAHIYDAGHFLLETHAAEVADLLVTFTRDAFDRAGVRS</sequence>
<dbReference type="PANTHER" id="PTHR42977:SF1">
    <property type="entry name" value="BLR6576 PROTEIN"/>
    <property type="match status" value="1"/>
</dbReference>
<dbReference type="InterPro" id="IPR051340">
    <property type="entry name" value="Haloalkane_dehalogenase"/>
</dbReference>
<evidence type="ECO:0000313" key="2">
    <source>
        <dbReference type="EMBL" id="MBP2384340.1"/>
    </source>
</evidence>
<gene>
    <name evidence="2" type="ORF">JOF43_004329</name>
</gene>
<dbReference type="Gene3D" id="3.40.50.1820">
    <property type="entry name" value="alpha/beta hydrolase"/>
    <property type="match status" value="1"/>
</dbReference>
<evidence type="ECO:0000313" key="3">
    <source>
        <dbReference type="Proteomes" id="UP001519290"/>
    </source>
</evidence>
<accession>A0ABS4X7C7</accession>
<feature type="domain" description="AB hydrolase-1" evidence="1">
    <location>
        <begin position="31"/>
        <end position="275"/>
    </location>
</feature>
<dbReference type="Proteomes" id="UP001519290">
    <property type="component" value="Unassembled WGS sequence"/>
</dbReference>
<dbReference type="InterPro" id="IPR029058">
    <property type="entry name" value="AB_hydrolase_fold"/>
</dbReference>
<evidence type="ECO:0000259" key="1">
    <source>
        <dbReference type="Pfam" id="PF00561"/>
    </source>
</evidence>
<dbReference type="InterPro" id="IPR000073">
    <property type="entry name" value="AB_hydrolase_1"/>
</dbReference>
<comment type="caution">
    <text evidence="2">The sequence shown here is derived from an EMBL/GenBank/DDBJ whole genome shotgun (WGS) entry which is preliminary data.</text>
</comment>
<dbReference type="PANTHER" id="PTHR42977">
    <property type="entry name" value="HYDROLASE-RELATED"/>
    <property type="match status" value="1"/>
</dbReference>
<dbReference type="RefSeq" id="WP_209905198.1">
    <property type="nucleotide sequence ID" value="NZ_BAAAJW010000013.1"/>
</dbReference>
<protein>
    <submittedName>
        <fullName evidence="2">Pimeloyl-ACP methyl ester carboxylesterase</fullName>
    </submittedName>
</protein>
<dbReference type="Pfam" id="PF00561">
    <property type="entry name" value="Abhydrolase_1"/>
    <property type="match status" value="1"/>
</dbReference>
<dbReference type="SUPFAM" id="SSF53474">
    <property type="entry name" value="alpha/beta-Hydrolases"/>
    <property type="match status" value="1"/>
</dbReference>